<dbReference type="Pfam" id="PF14905">
    <property type="entry name" value="OMP_b-brl_3"/>
    <property type="match status" value="1"/>
</dbReference>
<gene>
    <name evidence="5" type="ORF">CHX27_07640</name>
</gene>
<evidence type="ECO:0000313" key="5">
    <source>
        <dbReference type="EMBL" id="OYQ44336.1"/>
    </source>
</evidence>
<dbReference type="AlphaFoldDB" id="A0A255ZSC4"/>
<dbReference type="EMBL" id="NOXX01000192">
    <property type="protein sequence ID" value="OYQ44336.1"/>
    <property type="molecule type" value="Genomic_DNA"/>
</dbReference>
<organism evidence="5 6">
    <name type="scientific">Flavobacterium aurantiibacter</name>
    <dbReference type="NCBI Taxonomy" id="2023067"/>
    <lineage>
        <taxon>Bacteria</taxon>
        <taxon>Pseudomonadati</taxon>
        <taxon>Bacteroidota</taxon>
        <taxon>Flavobacteriia</taxon>
        <taxon>Flavobacteriales</taxon>
        <taxon>Flavobacteriaceae</taxon>
        <taxon>Flavobacterium</taxon>
    </lineage>
</organism>
<dbReference type="Proteomes" id="UP000216035">
    <property type="component" value="Unassembled WGS sequence"/>
</dbReference>
<accession>A0A255ZSC4</accession>
<comment type="caution">
    <text evidence="5">The sequence shown here is derived from an EMBL/GenBank/DDBJ whole genome shotgun (WGS) entry which is preliminary data.</text>
</comment>
<dbReference type="InterPro" id="IPR041700">
    <property type="entry name" value="OMP_b-brl_3"/>
</dbReference>
<feature type="domain" description="Outer membrane protein beta-barrel" evidence="4">
    <location>
        <begin position="375"/>
        <end position="777"/>
    </location>
</feature>
<sequence>MSVFRCTLVFFLLLTSIVYGQNSGFTLSGKINSAAEANLPITITLSTAANKVVATTSVNEQFQFVFTNVAAGAYNLQIEATAAETLIRKGIALTADIDLGALELKPKSTQLTEVVISQKKPIVKVQADKTVFQVENTINATGTSGFELLRKTPGVVIDNNDNLIVEGKSGVLIYIDGKQSFLSGSDLTDFLKTIQATDISAIELITEPSSKYDAAGTAGIINIKLKKSKLFGTNGSVSTGLNVGEYATTVNAVTINNRSKYGNFYANYSNRFGRNYSFINLYRTQNGLFLNSRGTTESGVNANNFRIGYDYSANSKHTFGAIVSGNFNNNYTYGNTRTPIGLLNPMRTDSILRANNIAKATNKNLYANVNYKYQDSLGHQLNIDVDYGLYSSDRDSYQPNIYYNPTETEMLSSQITRQITPTDIDIYTSKIDYEQPLLKGKFSAGGKFSVVKTTNVFDLFDFEDGIPVFDANRSNAFDYTENVNALYVNFSRDIGKFNFQLGLRAENTQSKGELTANQVSENQVVKRSYTDLFPSGGLTYAANQNHSWALIYSRRIERPNYQTLNPFQFQLDELNFQQGNPFLRPQYTHNLKFSHTYKYTLNTSLTYTYVTDFFAQVTEIVDETKGSLTTKNVANQEVINLGISYPFNVKDWWNVYASVNAFQSKYTANSPEFVPLTQETLSFYGQNTFSLPKEFTIEVSGWYSSPAVWGGTYRTASIGSLDVAFQKLLLQKKLNIRLAFSDILFTSPWHGNTEFGGLAIRGDGGYDSRQVRLNVSYKFGSDSVKKMRERSTGLEDEQNRLGS</sequence>
<reference evidence="5 6" key="1">
    <citation type="submission" date="2017-07" db="EMBL/GenBank/DDBJ databases">
        <title>Flavobacterium cyanobacteriorum sp. nov., isolated from cyanobacterial aggregates in a eutrophic lake.</title>
        <authorList>
            <person name="Cai H."/>
        </authorList>
    </citation>
    <scope>NUCLEOTIDE SEQUENCE [LARGE SCALE GENOMIC DNA]</scope>
    <source>
        <strain evidence="5 6">TH167</strain>
    </source>
</reference>
<protein>
    <recommendedName>
        <fullName evidence="4">Outer membrane protein beta-barrel domain-containing protein</fullName>
    </recommendedName>
</protein>
<dbReference type="Gene3D" id="2.170.130.10">
    <property type="entry name" value="TonB-dependent receptor, plug domain"/>
    <property type="match status" value="1"/>
</dbReference>
<keyword evidence="2" id="KW-0472">Membrane</keyword>
<proteinExistence type="predicted"/>
<comment type="subcellular location">
    <subcellularLocation>
        <location evidence="1">Cell outer membrane</location>
    </subcellularLocation>
</comment>
<evidence type="ECO:0000259" key="4">
    <source>
        <dbReference type="Pfam" id="PF14905"/>
    </source>
</evidence>
<name>A0A255ZSC4_9FLAO</name>
<evidence type="ECO:0000313" key="6">
    <source>
        <dbReference type="Proteomes" id="UP000216035"/>
    </source>
</evidence>
<dbReference type="GO" id="GO:0009279">
    <property type="term" value="C:cell outer membrane"/>
    <property type="evidence" value="ECO:0007669"/>
    <property type="project" value="UniProtKB-SubCell"/>
</dbReference>
<dbReference type="InterPro" id="IPR037066">
    <property type="entry name" value="Plug_dom_sf"/>
</dbReference>
<keyword evidence="6" id="KW-1185">Reference proteome</keyword>
<dbReference type="RefSeq" id="WP_094486172.1">
    <property type="nucleotide sequence ID" value="NZ_NOXX01000192.1"/>
</dbReference>
<dbReference type="SUPFAM" id="SSF56935">
    <property type="entry name" value="Porins"/>
    <property type="match status" value="1"/>
</dbReference>
<dbReference type="PANTHER" id="PTHR40980">
    <property type="entry name" value="PLUG DOMAIN-CONTAINING PROTEIN"/>
    <property type="match status" value="1"/>
</dbReference>
<evidence type="ECO:0000256" key="1">
    <source>
        <dbReference type="ARBA" id="ARBA00004442"/>
    </source>
</evidence>
<dbReference type="Gene3D" id="2.40.170.20">
    <property type="entry name" value="TonB-dependent receptor, beta-barrel domain"/>
    <property type="match status" value="1"/>
</dbReference>
<dbReference type="OrthoDB" id="8764943at2"/>
<evidence type="ECO:0000256" key="3">
    <source>
        <dbReference type="ARBA" id="ARBA00023237"/>
    </source>
</evidence>
<keyword evidence="3" id="KW-0998">Cell outer membrane</keyword>
<evidence type="ECO:0000256" key="2">
    <source>
        <dbReference type="ARBA" id="ARBA00023136"/>
    </source>
</evidence>
<dbReference type="InterPro" id="IPR036942">
    <property type="entry name" value="Beta-barrel_TonB_sf"/>
</dbReference>
<dbReference type="PANTHER" id="PTHR40980:SF4">
    <property type="entry name" value="TONB-DEPENDENT RECEPTOR-LIKE BETA-BARREL DOMAIN-CONTAINING PROTEIN"/>
    <property type="match status" value="1"/>
</dbReference>